<evidence type="ECO:0000256" key="2">
    <source>
        <dbReference type="ARBA" id="ARBA00004954"/>
    </source>
</evidence>
<dbReference type="Gene3D" id="3.40.140.20">
    <property type="match status" value="2"/>
</dbReference>
<dbReference type="EC" id="3.5.4.10" evidence="10"/>
<dbReference type="PANTHER" id="PTHR11692">
    <property type="entry name" value="BIFUNCTIONAL PURINE BIOSYNTHESIS PROTEIN PURH"/>
    <property type="match status" value="1"/>
</dbReference>
<dbReference type="Gene3D" id="3.40.50.1380">
    <property type="entry name" value="Methylglyoxal synthase-like domain"/>
    <property type="match status" value="1"/>
</dbReference>
<evidence type="ECO:0000256" key="9">
    <source>
        <dbReference type="ARBA" id="ARBA00050687"/>
    </source>
</evidence>
<dbReference type="InterPro" id="IPR024051">
    <property type="entry name" value="AICAR_Tfase_dup_dom_sf"/>
</dbReference>
<comment type="domain">
    <text evidence="10">The IMP cyclohydrolase activity resides in the N-terminal region.</text>
</comment>
<evidence type="ECO:0000313" key="13">
    <source>
        <dbReference type="Proteomes" id="UP000215215"/>
    </source>
</evidence>
<protein>
    <recommendedName>
        <fullName evidence="10">Bifunctional purine biosynthesis protein PurH</fullName>
    </recommendedName>
    <domain>
        <recommendedName>
            <fullName evidence="10">Phosphoribosylaminoimidazolecarboxamide formyltransferase</fullName>
            <ecNumber evidence="10">2.1.2.3</ecNumber>
        </recommendedName>
        <alternativeName>
            <fullName evidence="10">AICAR transformylase</fullName>
        </alternativeName>
    </domain>
    <domain>
        <recommendedName>
            <fullName evidence="10">IMP cyclohydrolase</fullName>
            <ecNumber evidence="10">3.5.4.10</ecNumber>
        </recommendedName>
        <alternativeName>
            <fullName evidence="10">ATIC</fullName>
        </alternativeName>
        <alternativeName>
            <fullName evidence="10">IMP synthase</fullName>
        </alternativeName>
        <alternativeName>
            <fullName evidence="10">Inosinicase</fullName>
        </alternativeName>
    </domain>
</protein>
<comment type="pathway">
    <text evidence="2 10">Purine metabolism; IMP biosynthesis via de novo pathway; 5-formamido-1-(5-phospho-D-ribosyl)imidazole-4-carboxamide from 5-amino-1-(5-phospho-D-ribosyl)imidazole-4-carboxamide (10-formyl THF route): step 1/1.</text>
</comment>
<evidence type="ECO:0000256" key="1">
    <source>
        <dbReference type="ARBA" id="ARBA00004844"/>
    </source>
</evidence>
<dbReference type="HAMAP" id="MF_00139">
    <property type="entry name" value="PurH"/>
    <property type="match status" value="1"/>
</dbReference>
<evidence type="ECO:0000256" key="10">
    <source>
        <dbReference type="HAMAP-Rule" id="MF_00139"/>
    </source>
</evidence>
<keyword evidence="5 10" id="KW-0658">Purine biosynthesis</keyword>
<dbReference type="Proteomes" id="UP000215215">
    <property type="component" value="Unassembled WGS sequence"/>
</dbReference>
<dbReference type="InterPro" id="IPR011607">
    <property type="entry name" value="MGS-like_dom"/>
</dbReference>
<reference evidence="12 13" key="1">
    <citation type="submission" date="2017-07" db="EMBL/GenBank/DDBJ databases">
        <title>Recovery of genomes from metagenomes via a dereplication, aggregation, and scoring strategy.</title>
        <authorList>
            <person name="Sieber C.M."/>
            <person name="Probst A.J."/>
            <person name="Sharrar A."/>
            <person name="Thomas B.C."/>
            <person name="Hess M."/>
            <person name="Tringe S.G."/>
            <person name="Banfield J.F."/>
        </authorList>
    </citation>
    <scope>NUCLEOTIDE SEQUENCE [LARGE SCALE GENOMIC DNA]</scope>
    <source>
        <strain evidence="12">JGI_Cruoil_03_44_89</strain>
    </source>
</reference>
<dbReference type="SMART" id="SM00851">
    <property type="entry name" value="MGS"/>
    <property type="match status" value="1"/>
</dbReference>
<evidence type="ECO:0000313" key="12">
    <source>
        <dbReference type="EMBL" id="OYD14977.1"/>
    </source>
</evidence>
<sequence>MYSTTVGWKDGGKSGGCDFALRTQGEIRRGVAIILIFEIGRSRMINRYALISTHDKTGLIPLAEALLRCSYKLVATAGTADYLKKSGIESTAVSSLTGFPSMLGGRVKTLHPVIFGGILARGDEDEIARYNLPLIDIVVVNLYPFDEKPCIENIDIGGISLIRAAGKNHTRVSCVVNPEDYDTVMGELDADGGISSDTRLYLARKAFSLSTYFDMRVSEWLGSDTLYIPLQRIGGLRYGENPHQEAILLKETGFSGLSVINAEKIQGKEPSYNNICDLDAVLSVVVSFKEPAACIVKHSTPCGIATSASIVDAYRKAKSCDPLSSFGGIVGLNRGVDRELAAELKSTFLEAVLAPSYTGEARDILLKKRRLILLQLPLKGELSTNSYRYVSGGFLKQDGDTLPDNTKDFRLVTKIKPTEGQLRALYLAFKVVRFIRSNAVCITTEDMTVGIGGGQPSRVGALEIALKNKKRFGFKKGIALASDGFFPFRDSIDLAAEEGIKAVIQPGGSIRDKEVTNAADEHGIAMILTGRRHFKH</sequence>
<dbReference type="GO" id="GO:0005829">
    <property type="term" value="C:cytosol"/>
    <property type="evidence" value="ECO:0007669"/>
    <property type="project" value="TreeGrafter"/>
</dbReference>
<evidence type="ECO:0000256" key="7">
    <source>
        <dbReference type="ARBA" id="ARBA00023268"/>
    </source>
</evidence>
<dbReference type="PANTHER" id="PTHR11692:SF0">
    <property type="entry name" value="BIFUNCTIONAL PURINE BIOSYNTHESIS PROTEIN ATIC"/>
    <property type="match status" value="1"/>
</dbReference>
<keyword evidence="7 10" id="KW-0511">Multifunctional enzyme</keyword>
<dbReference type="EMBL" id="NOZQ01000150">
    <property type="protein sequence ID" value="OYD14977.1"/>
    <property type="molecule type" value="Genomic_DNA"/>
</dbReference>
<evidence type="ECO:0000259" key="11">
    <source>
        <dbReference type="PROSITE" id="PS51855"/>
    </source>
</evidence>
<evidence type="ECO:0000256" key="8">
    <source>
        <dbReference type="ARBA" id="ARBA00050488"/>
    </source>
</evidence>
<dbReference type="FunFam" id="3.40.50.1380:FF:000001">
    <property type="entry name" value="Bifunctional purine biosynthesis protein PurH"/>
    <property type="match status" value="1"/>
</dbReference>
<dbReference type="UniPathway" id="UPA00074">
    <property type="reaction ID" value="UER00133"/>
</dbReference>
<comment type="similarity">
    <text evidence="3 10">Belongs to the PurH family.</text>
</comment>
<comment type="catalytic activity">
    <reaction evidence="8 10">
        <text>(6R)-10-formyltetrahydrofolate + 5-amino-1-(5-phospho-beta-D-ribosyl)imidazole-4-carboxamide = 5-formamido-1-(5-phospho-D-ribosyl)imidazole-4-carboxamide + (6S)-5,6,7,8-tetrahydrofolate</text>
        <dbReference type="Rhea" id="RHEA:22192"/>
        <dbReference type="ChEBI" id="CHEBI:57453"/>
        <dbReference type="ChEBI" id="CHEBI:58467"/>
        <dbReference type="ChEBI" id="CHEBI:58475"/>
        <dbReference type="ChEBI" id="CHEBI:195366"/>
        <dbReference type="EC" id="2.1.2.3"/>
    </reaction>
</comment>
<evidence type="ECO:0000256" key="6">
    <source>
        <dbReference type="ARBA" id="ARBA00022801"/>
    </source>
</evidence>
<evidence type="ECO:0000256" key="4">
    <source>
        <dbReference type="ARBA" id="ARBA00022679"/>
    </source>
</evidence>
<keyword evidence="6 10" id="KW-0378">Hydrolase</keyword>
<feature type="domain" description="MGS-like" evidence="11">
    <location>
        <begin position="37"/>
        <end position="176"/>
    </location>
</feature>
<evidence type="ECO:0000256" key="3">
    <source>
        <dbReference type="ARBA" id="ARBA00007667"/>
    </source>
</evidence>
<organism evidence="12 13">
    <name type="scientific">candidate division WOR-3 bacterium JGI_Cruoil_03_44_89</name>
    <dbReference type="NCBI Taxonomy" id="1973748"/>
    <lineage>
        <taxon>Bacteria</taxon>
        <taxon>Bacteria division WOR-3</taxon>
    </lineage>
</organism>
<accession>A0A235BTC8</accession>
<dbReference type="PIRSF" id="PIRSF000414">
    <property type="entry name" value="AICARFT_IMPCHas"/>
    <property type="match status" value="1"/>
</dbReference>
<dbReference type="GO" id="GO:0006189">
    <property type="term" value="P:'de novo' IMP biosynthetic process"/>
    <property type="evidence" value="ECO:0007669"/>
    <property type="project" value="UniProtKB-UniRule"/>
</dbReference>
<dbReference type="EC" id="2.1.2.3" evidence="10"/>
<dbReference type="GO" id="GO:0003937">
    <property type="term" value="F:IMP cyclohydrolase activity"/>
    <property type="evidence" value="ECO:0007669"/>
    <property type="project" value="UniProtKB-UniRule"/>
</dbReference>
<dbReference type="SUPFAM" id="SSF53927">
    <property type="entry name" value="Cytidine deaminase-like"/>
    <property type="match status" value="1"/>
</dbReference>
<dbReference type="FunFam" id="3.40.140.20:FF:000001">
    <property type="entry name" value="Bifunctional purine biosynthesis protein PurH"/>
    <property type="match status" value="1"/>
</dbReference>
<comment type="caution">
    <text evidence="12">The sequence shown here is derived from an EMBL/GenBank/DDBJ whole genome shotgun (WGS) entry which is preliminary data.</text>
</comment>
<dbReference type="Pfam" id="PF02142">
    <property type="entry name" value="MGS"/>
    <property type="match status" value="1"/>
</dbReference>
<dbReference type="PROSITE" id="PS51855">
    <property type="entry name" value="MGS"/>
    <property type="match status" value="1"/>
</dbReference>
<dbReference type="Pfam" id="PF01808">
    <property type="entry name" value="AICARFT_IMPCHas"/>
    <property type="match status" value="1"/>
</dbReference>
<dbReference type="SMART" id="SM00798">
    <property type="entry name" value="AICARFT_IMPCHas"/>
    <property type="match status" value="1"/>
</dbReference>
<dbReference type="InterPro" id="IPR016193">
    <property type="entry name" value="Cytidine_deaminase-like"/>
</dbReference>
<dbReference type="SUPFAM" id="SSF52335">
    <property type="entry name" value="Methylglyoxal synthase-like"/>
    <property type="match status" value="1"/>
</dbReference>
<dbReference type="CDD" id="cd01421">
    <property type="entry name" value="IMPCH"/>
    <property type="match status" value="1"/>
</dbReference>
<gene>
    <name evidence="10" type="primary">purH</name>
    <name evidence="12" type="ORF">CH333_06830</name>
</gene>
<comment type="catalytic activity">
    <reaction evidence="9 10">
        <text>IMP + H2O = 5-formamido-1-(5-phospho-D-ribosyl)imidazole-4-carboxamide</text>
        <dbReference type="Rhea" id="RHEA:18445"/>
        <dbReference type="ChEBI" id="CHEBI:15377"/>
        <dbReference type="ChEBI" id="CHEBI:58053"/>
        <dbReference type="ChEBI" id="CHEBI:58467"/>
        <dbReference type="EC" id="3.5.4.10"/>
    </reaction>
</comment>
<dbReference type="GO" id="GO:0004643">
    <property type="term" value="F:phosphoribosylaminoimidazolecarboxamide formyltransferase activity"/>
    <property type="evidence" value="ECO:0007669"/>
    <property type="project" value="UniProtKB-UniRule"/>
</dbReference>
<keyword evidence="4 10" id="KW-0808">Transferase</keyword>
<dbReference type="InterPro" id="IPR002695">
    <property type="entry name" value="PurH-like"/>
</dbReference>
<dbReference type="AlphaFoldDB" id="A0A235BTC8"/>
<dbReference type="InterPro" id="IPR036914">
    <property type="entry name" value="MGS-like_dom_sf"/>
</dbReference>
<evidence type="ECO:0000256" key="5">
    <source>
        <dbReference type="ARBA" id="ARBA00022755"/>
    </source>
</evidence>
<dbReference type="NCBIfam" id="NF002049">
    <property type="entry name" value="PRK00881.1"/>
    <property type="match status" value="1"/>
</dbReference>
<proteinExistence type="inferred from homology"/>
<comment type="pathway">
    <text evidence="1 10">Purine metabolism; IMP biosynthesis via de novo pathway; IMP from 5-formamido-1-(5-phospho-D-ribosyl)imidazole-4-carboxamide: step 1/1.</text>
</comment>
<name>A0A235BTC8_UNCW3</name>